<evidence type="ECO:0000259" key="1">
    <source>
        <dbReference type="PROSITE" id="PS50995"/>
    </source>
</evidence>
<protein>
    <submittedName>
        <fullName evidence="2">MarR family winged helix-turn-helix transcriptional regulator</fullName>
    </submittedName>
</protein>
<dbReference type="InterPro" id="IPR036390">
    <property type="entry name" value="WH_DNA-bd_sf"/>
</dbReference>
<dbReference type="InterPro" id="IPR036388">
    <property type="entry name" value="WH-like_DNA-bd_sf"/>
</dbReference>
<organism evidence="2 3">
    <name type="scientific">Sphingomonas floccifaciens</name>
    <dbReference type="NCBI Taxonomy" id="1844115"/>
    <lineage>
        <taxon>Bacteria</taxon>
        <taxon>Pseudomonadati</taxon>
        <taxon>Pseudomonadota</taxon>
        <taxon>Alphaproteobacteria</taxon>
        <taxon>Sphingomonadales</taxon>
        <taxon>Sphingomonadaceae</taxon>
        <taxon>Sphingomonas</taxon>
    </lineage>
</organism>
<dbReference type="EMBL" id="JBHUFC010000003">
    <property type="protein sequence ID" value="MFD1788271.1"/>
    <property type="molecule type" value="Genomic_DNA"/>
</dbReference>
<gene>
    <name evidence="2" type="ORF">ACFSC3_11875</name>
</gene>
<comment type="caution">
    <text evidence="2">The sequence shown here is derived from an EMBL/GenBank/DDBJ whole genome shotgun (WGS) entry which is preliminary data.</text>
</comment>
<name>A0ABW4NEM5_9SPHN</name>
<evidence type="ECO:0000313" key="3">
    <source>
        <dbReference type="Proteomes" id="UP001597283"/>
    </source>
</evidence>
<dbReference type="Pfam" id="PF12802">
    <property type="entry name" value="MarR_2"/>
    <property type="match status" value="1"/>
</dbReference>
<dbReference type="SMART" id="SM00347">
    <property type="entry name" value="HTH_MARR"/>
    <property type="match status" value="1"/>
</dbReference>
<dbReference type="Gene3D" id="1.10.10.10">
    <property type="entry name" value="Winged helix-like DNA-binding domain superfamily/Winged helix DNA-binding domain"/>
    <property type="match status" value="1"/>
</dbReference>
<keyword evidence="3" id="KW-1185">Reference proteome</keyword>
<dbReference type="PANTHER" id="PTHR33164">
    <property type="entry name" value="TRANSCRIPTIONAL REGULATOR, MARR FAMILY"/>
    <property type="match status" value="1"/>
</dbReference>
<dbReference type="PANTHER" id="PTHR33164:SF43">
    <property type="entry name" value="HTH-TYPE TRANSCRIPTIONAL REPRESSOR YETL"/>
    <property type="match status" value="1"/>
</dbReference>
<accession>A0ABW4NEM5</accession>
<dbReference type="InterPro" id="IPR039422">
    <property type="entry name" value="MarR/SlyA-like"/>
</dbReference>
<evidence type="ECO:0000313" key="2">
    <source>
        <dbReference type="EMBL" id="MFD1788271.1"/>
    </source>
</evidence>
<dbReference type="PROSITE" id="PS50995">
    <property type="entry name" value="HTH_MARR_2"/>
    <property type="match status" value="1"/>
</dbReference>
<dbReference type="SUPFAM" id="SSF46785">
    <property type="entry name" value="Winged helix' DNA-binding domain"/>
    <property type="match status" value="1"/>
</dbReference>
<feature type="domain" description="HTH marR-type" evidence="1">
    <location>
        <begin position="8"/>
        <end position="140"/>
    </location>
</feature>
<proteinExistence type="predicted"/>
<sequence length="146" mass="16165">MVLAPQLDQAVGFRLRRAVGVADTVFAQVFASLDVTTQQYAIIMTIQANPGCQPSALSALMGITPNNLVPQISGLVARKYVRRSSSSKDRRIKHLWLTAAGEAFAQDLIARHETIRARIEAHMGEEKMTELLDLLRLYSEMPRSEG</sequence>
<dbReference type="InterPro" id="IPR000835">
    <property type="entry name" value="HTH_MarR-typ"/>
</dbReference>
<dbReference type="RefSeq" id="WP_380940656.1">
    <property type="nucleotide sequence ID" value="NZ_JBHUFC010000003.1"/>
</dbReference>
<dbReference type="Proteomes" id="UP001597283">
    <property type="component" value="Unassembled WGS sequence"/>
</dbReference>
<reference evidence="3" key="1">
    <citation type="journal article" date="2019" name="Int. J. Syst. Evol. Microbiol.">
        <title>The Global Catalogue of Microorganisms (GCM) 10K type strain sequencing project: providing services to taxonomists for standard genome sequencing and annotation.</title>
        <authorList>
            <consortium name="The Broad Institute Genomics Platform"/>
            <consortium name="The Broad Institute Genome Sequencing Center for Infectious Disease"/>
            <person name="Wu L."/>
            <person name="Ma J."/>
        </authorList>
    </citation>
    <scope>NUCLEOTIDE SEQUENCE [LARGE SCALE GENOMIC DNA]</scope>
    <source>
        <strain evidence="3">Q85</strain>
    </source>
</reference>